<gene>
    <name evidence="6" type="ORF">PVAG01_10380</name>
</gene>
<dbReference type="PRINTS" id="PR00092">
    <property type="entry name" value="TYROSINASE"/>
</dbReference>
<evidence type="ECO:0000256" key="2">
    <source>
        <dbReference type="ARBA" id="ARBA00023002"/>
    </source>
</evidence>
<accession>A0ABR4P5T0</accession>
<evidence type="ECO:0000259" key="5">
    <source>
        <dbReference type="PROSITE" id="PS00498"/>
    </source>
</evidence>
<dbReference type="SUPFAM" id="SSF48056">
    <property type="entry name" value="Di-copper centre-containing domain"/>
    <property type="match status" value="1"/>
</dbReference>
<evidence type="ECO:0000259" key="4">
    <source>
        <dbReference type="PROSITE" id="PS00497"/>
    </source>
</evidence>
<organism evidence="6 7">
    <name type="scientific">Phlyctema vagabunda</name>
    <dbReference type="NCBI Taxonomy" id="108571"/>
    <lineage>
        <taxon>Eukaryota</taxon>
        <taxon>Fungi</taxon>
        <taxon>Dikarya</taxon>
        <taxon>Ascomycota</taxon>
        <taxon>Pezizomycotina</taxon>
        <taxon>Leotiomycetes</taxon>
        <taxon>Helotiales</taxon>
        <taxon>Dermateaceae</taxon>
        <taxon>Phlyctema</taxon>
    </lineage>
</organism>
<dbReference type="EMBL" id="JBFCZG010000009">
    <property type="protein sequence ID" value="KAL3418664.1"/>
    <property type="molecule type" value="Genomic_DNA"/>
</dbReference>
<evidence type="ECO:0000313" key="7">
    <source>
        <dbReference type="Proteomes" id="UP001629113"/>
    </source>
</evidence>
<evidence type="ECO:0000313" key="6">
    <source>
        <dbReference type="EMBL" id="KAL3418664.1"/>
    </source>
</evidence>
<dbReference type="PROSITE" id="PS00497">
    <property type="entry name" value="TYROSINASE_1"/>
    <property type="match status" value="1"/>
</dbReference>
<dbReference type="Pfam" id="PF00264">
    <property type="entry name" value="Tyrosinase"/>
    <property type="match status" value="1"/>
</dbReference>
<dbReference type="InterPro" id="IPR050316">
    <property type="entry name" value="Tyrosinase/Hemocyanin"/>
</dbReference>
<proteinExistence type="predicted"/>
<keyword evidence="2" id="KW-0560">Oxidoreductase</keyword>
<keyword evidence="1" id="KW-0479">Metal-binding</keyword>
<dbReference type="Proteomes" id="UP001629113">
    <property type="component" value="Unassembled WGS sequence"/>
</dbReference>
<keyword evidence="3" id="KW-0732">Signal</keyword>
<dbReference type="PANTHER" id="PTHR11474">
    <property type="entry name" value="TYROSINASE FAMILY MEMBER"/>
    <property type="match status" value="1"/>
</dbReference>
<feature type="chain" id="PRO_5047286976" evidence="3">
    <location>
        <begin position="19"/>
        <end position="385"/>
    </location>
</feature>
<keyword evidence="7" id="KW-1185">Reference proteome</keyword>
<feature type="domain" description="Tyrosinase copper-binding" evidence="5">
    <location>
        <begin position="307"/>
        <end position="318"/>
    </location>
</feature>
<comment type="caution">
    <text evidence="6">The sequence shown here is derived from an EMBL/GenBank/DDBJ whole genome shotgun (WGS) entry which is preliminary data.</text>
</comment>
<dbReference type="InterPro" id="IPR002227">
    <property type="entry name" value="Tyrosinase_Cu-bd"/>
</dbReference>
<dbReference type="PANTHER" id="PTHR11474:SF125">
    <property type="entry name" value="N-ACETYL-6-HYDROXYTRYPTOPHAN OXIDASE IVOB-RELATED"/>
    <property type="match status" value="1"/>
</dbReference>
<dbReference type="InterPro" id="IPR008922">
    <property type="entry name" value="Di-copper_centre_dom_sf"/>
</dbReference>
<feature type="domain" description="Tyrosinase copper-binding" evidence="4">
    <location>
        <begin position="112"/>
        <end position="129"/>
    </location>
</feature>
<evidence type="ECO:0000256" key="3">
    <source>
        <dbReference type="SAM" id="SignalP"/>
    </source>
</evidence>
<dbReference type="Gene3D" id="1.10.1280.10">
    <property type="entry name" value="Di-copper center containing domain from catechol oxidase"/>
    <property type="match status" value="1"/>
</dbReference>
<dbReference type="PROSITE" id="PS00498">
    <property type="entry name" value="TYROSINASE_2"/>
    <property type="match status" value="1"/>
</dbReference>
<protein>
    <submittedName>
        <fullName evidence="6">Tyrosinase central domain-containing protein</fullName>
    </submittedName>
</protein>
<name>A0ABR4P5T0_9HELO</name>
<sequence>MRWIVLLLFPFLVLLANASPNPDPVDLLAVQSVAKQIQYSAKHAKNSTCTLKTVSIRKEWSALSLQERKAYIDAVLCLQALPPKTPAELVPGARSRFDDFLALHINQTLSIHNTTNFLSWHRQYLWSYEKALKEECGYKGSQPYWNWGKYANDPINSPLFDGGEYSLGGNGADMSYPPVCIPNCENPNLIIPSGVGGGCVTTGPFKNYTVTLGPVAPSSWAVNASADPFAYNPRCLRRDISVYTSSHSTTTQQTYDVITQHDDLYGLQYDLEGNYTLFKQGIWGVHTGGHLTVGGDPGGDLFASPGDPAFYLHHAMIDRVWWIWQNQKPEARTYELSGTITLADFPPSRNGTLDDILDMGFAGGEPIQIRDAMSTLGGDYCYIYA</sequence>
<evidence type="ECO:0000256" key="1">
    <source>
        <dbReference type="ARBA" id="ARBA00022723"/>
    </source>
</evidence>
<feature type="signal peptide" evidence="3">
    <location>
        <begin position="1"/>
        <end position="18"/>
    </location>
</feature>
<reference evidence="6 7" key="1">
    <citation type="submission" date="2024-06" db="EMBL/GenBank/DDBJ databases">
        <title>Complete genome of Phlyctema vagabunda strain 19-DSS-EL-015.</title>
        <authorList>
            <person name="Fiorenzani C."/>
        </authorList>
    </citation>
    <scope>NUCLEOTIDE SEQUENCE [LARGE SCALE GENOMIC DNA]</scope>
    <source>
        <strain evidence="6 7">19-DSS-EL-015</strain>
    </source>
</reference>